<dbReference type="GO" id="GO:0003677">
    <property type="term" value="F:DNA binding"/>
    <property type="evidence" value="ECO:0007669"/>
    <property type="project" value="TreeGrafter"/>
</dbReference>
<keyword evidence="4 6" id="KW-0949">S-adenosyl-L-methionine</keyword>
<dbReference type="PROSITE" id="PS00095">
    <property type="entry name" value="C5_MTASE_2"/>
    <property type="match status" value="1"/>
</dbReference>
<dbReference type="Proteomes" id="UP000016033">
    <property type="component" value="Unassembled WGS sequence"/>
</dbReference>
<organism evidence="7 8">
    <name type="scientific">Microbacterium maritypicum MF109</name>
    <dbReference type="NCBI Taxonomy" id="1333857"/>
    <lineage>
        <taxon>Bacteria</taxon>
        <taxon>Bacillati</taxon>
        <taxon>Actinomycetota</taxon>
        <taxon>Actinomycetes</taxon>
        <taxon>Micrococcales</taxon>
        <taxon>Microbacteriaceae</taxon>
        <taxon>Microbacterium</taxon>
    </lineage>
</organism>
<dbReference type="Gene3D" id="3.40.50.150">
    <property type="entry name" value="Vaccinia Virus protein VP39"/>
    <property type="match status" value="1"/>
</dbReference>
<comment type="caution">
    <text evidence="7">The sequence shown here is derived from an EMBL/GenBank/DDBJ whole genome shotgun (WGS) entry which is preliminary data.</text>
</comment>
<name>T5KFP5_MICMQ</name>
<dbReference type="InterPro" id="IPR001525">
    <property type="entry name" value="C5_MeTfrase"/>
</dbReference>
<dbReference type="EMBL" id="ATAO01000195">
    <property type="protein sequence ID" value="EQM75845.1"/>
    <property type="molecule type" value="Genomic_DNA"/>
</dbReference>
<evidence type="ECO:0000313" key="7">
    <source>
        <dbReference type="EMBL" id="EQM75845.1"/>
    </source>
</evidence>
<evidence type="ECO:0000256" key="4">
    <source>
        <dbReference type="ARBA" id="ARBA00022691"/>
    </source>
</evidence>
<dbReference type="AlphaFoldDB" id="T5KFP5"/>
<dbReference type="SUPFAM" id="SSF53335">
    <property type="entry name" value="S-adenosyl-L-methionine-dependent methyltransferases"/>
    <property type="match status" value="1"/>
</dbReference>
<sequence length="473" mass="52860">MRDAIDSRKELWRSFINVVIALNPRAVIMENVPDMAIGDDLMVIREIAELLECAGYIVDYRLLDAWRHGVPQHRKRFILQARADSMPPTWPILNEKRSTVRDAIEDLPALNSTTGARELPYTGRPLRSLAKELRGHAAGGLVHDHMTRPVRDDDRQAFELMSSSTLYSDLPDHLKRYRSDTFNDKYKRLDWDDLSRTITAHIAKDGYWYIHPSEHRTLTVREAARIQTFPDSFRFAGSRSDAFRQIGNAVPPILGRAVAETIRPSDGAERVSRPQTSEIRRGLVSWATDRRRIAWWLFPGPEMTALAAAFAALLDVHQLLPAQAEATMAPFRGARRITERVVARVEATTFTPARKTAVHQAIAKLQGDRDVDEAITKGGLLRPSQQAVFRMLRGRDQLLTSERIAAVVCAILDLPEQQRGQGTDIKVALAQLVGAGTDAPLRMAAVRALSKQEARSIVPAGLSGADKKVDKPS</sequence>
<keyword evidence="2 6" id="KW-0489">Methyltransferase</keyword>
<dbReference type="InterPro" id="IPR050390">
    <property type="entry name" value="C5-Methyltransferase"/>
</dbReference>
<dbReference type="PATRIC" id="fig|1333857.3.peg.2320"/>
<evidence type="ECO:0000256" key="1">
    <source>
        <dbReference type="ARBA" id="ARBA00011975"/>
    </source>
</evidence>
<dbReference type="PROSITE" id="PS51679">
    <property type="entry name" value="SAM_MT_C5"/>
    <property type="match status" value="1"/>
</dbReference>
<proteinExistence type="inferred from homology"/>
<evidence type="ECO:0000256" key="5">
    <source>
        <dbReference type="ARBA" id="ARBA00022747"/>
    </source>
</evidence>
<evidence type="ECO:0000256" key="6">
    <source>
        <dbReference type="PROSITE-ProRule" id="PRU01016"/>
    </source>
</evidence>
<evidence type="ECO:0000256" key="2">
    <source>
        <dbReference type="ARBA" id="ARBA00022603"/>
    </source>
</evidence>
<dbReference type="InterPro" id="IPR031303">
    <property type="entry name" value="C5_meth_CS"/>
</dbReference>
<dbReference type="InterPro" id="IPR029063">
    <property type="entry name" value="SAM-dependent_MTases_sf"/>
</dbReference>
<protein>
    <recommendedName>
        <fullName evidence="1">DNA (cytosine-5-)-methyltransferase</fullName>
        <ecNumber evidence="1">2.1.1.37</ecNumber>
    </recommendedName>
</protein>
<comment type="similarity">
    <text evidence="6">Belongs to the class I-like SAM-binding methyltransferase superfamily. C5-methyltransferase family.</text>
</comment>
<dbReference type="GO" id="GO:0003886">
    <property type="term" value="F:DNA (cytosine-5-)-methyltransferase activity"/>
    <property type="evidence" value="ECO:0007669"/>
    <property type="project" value="UniProtKB-EC"/>
</dbReference>
<accession>T5KFP5</accession>
<dbReference type="PANTHER" id="PTHR10629:SF52">
    <property type="entry name" value="DNA (CYTOSINE-5)-METHYLTRANSFERASE 1"/>
    <property type="match status" value="1"/>
</dbReference>
<keyword evidence="3 6" id="KW-0808">Transferase</keyword>
<reference evidence="7 8" key="1">
    <citation type="journal article" date="2013" name="Genome Announc.">
        <title>Whole-genome sequences of five oyster-associated bacteria show potential for crude oil hydrocarbon degradation.</title>
        <authorList>
            <person name="Chauhan A."/>
            <person name="Green S."/>
            <person name="Pathak A."/>
            <person name="Thomas J."/>
            <person name="Venkatramanan R."/>
        </authorList>
    </citation>
    <scope>NUCLEOTIDE SEQUENCE [LARGE SCALE GENOMIC DNA]</scope>
    <source>
        <strain evidence="7 8">MF109</strain>
    </source>
</reference>
<dbReference type="PANTHER" id="PTHR10629">
    <property type="entry name" value="CYTOSINE-SPECIFIC METHYLTRANSFERASE"/>
    <property type="match status" value="1"/>
</dbReference>
<dbReference type="Pfam" id="PF00145">
    <property type="entry name" value="DNA_methylase"/>
    <property type="match status" value="1"/>
</dbReference>
<dbReference type="Gene3D" id="3.90.120.10">
    <property type="entry name" value="DNA Methylase, subunit A, domain 2"/>
    <property type="match status" value="1"/>
</dbReference>
<evidence type="ECO:0000313" key="8">
    <source>
        <dbReference type="Proteomes" id="UP000016033"/>
    </source>
</evidence>
<dbReference type="GO" id="GO:0009307">
    <property type="term" value="P:DNA restriction-modification system"/>
    <property type="evidence" value="ECO:0007669"/>
    <property type="project" value="UniProtKB-KW"/>
</dbReference>
<dbReference type="GO" id="GO:0044027">
    <property type="term" value="P:negative regulation of gene expression via chromosomal CpG island methylation"/>
    <property type="evidence" value="ECO:0007669"/>
    <property type="project" value="TreeGrafter"/>
</dbReference>
<comment type="caution">
    <text evidence="6">Lacks conserved residue(s) required for the propagation of feature annotation.</text>
</comment>
<gene>
    <name evidence="7" type="ORF">L687_02055</name>
</gene>
<evidence type="ECO:0000256" key="3">
    <source>
        <dbReference type="ARBA" id="ARBA00022679"/>
    </source>
</evidence>
<keyword evidence="5" id="KW-0680">Restriction system</keyword>
<dbReference type="EC" id="2.1.1.37" evidence="1"/>
<dbReference type="GO" id="GO:0032259">
    <property type="term" value="P:methylation"/>
    <property type="evidence" value="ECO:0007669"/>
    <property type="project" value="UniProtKB-KW"/>
</dbReference>